<sequence>MTICDNPFTVLGVAQEASLDEVRRAYRRLAMHWHPDRNPSAAAGSEFKRVHAAYELLLDPQRLAEWRQAQAAGVAAAGAAAGKTGEDLTQALTLTLEEAAQGCRKEIELWQRLGCSSCRGRGRVQHNHSVPCPLCSGCGRVARAGGGTSRCDGCAGRGYLRETACPDCAGSGWVEEARTLSVSVPAGLVDGERLRLARQAPLAPGDAIAGDLYLEIRLAEHPLFVLQGRDLHCQVPVSVFRWLCGGCIEVPTLRGTSRLELPACAPPLAEQRLPGLGFPDKRQATAGDLVLHLQRIYPQDVGSDDLALLETLETRLAVDLGRRAPQLAAWALQMRARRNGS</sequence>
<dbReference type="Gene3D" id="2.60.260.20">
    <property type="entry name" value="Urease metallochaperone UreE, N-terminal domain"/>
    <property type="match status" value="2"/>
</dbReference>
<dbReference type="EMBL" id="JADJOT010000012">
    <property type="protein sequence ID" value="MBK7956241.1"/>
    <property type="molecule type" value="Genomic_DNA"/>
</dbReference>
<evidence type="ECO:0000256" key="7">
    <source>
        <dbReference type="ARBA" id="ARBA00023186"/>
    </source>
</evidence>
<dbReference type="InterPro" id="IPR008971">
    <property type="entry name" value="HSP40/DnaJ_pept-bd"/>
</dbReference>
<dbReference type="PROSITE" id="PS50076">
    <property type="entry name" value="DNAJ_2"/>
    <property type="match status" value="1"/>
</dbReference>
<keyword evidence="3" id="KW-0677">Repeat</keyword>
<dbReference type="Gene3D" id="1.10.287.110">
    <property type="entry name" value="DnaJ domain"/>
    <property type="match status" value="1"/>
</dbReference>
<organism evidence="11 12">
    <name type="scientific">Candidatus Accumulibacter affinis</name>
    <dbReference type="NCBI Taxonomy" id="2954384"/>
    <lineage>
        <taxon>Bacteria</taxon>
        <taxon>Pseudomonadati</taxon>
        <taxon>Pseudomonadota</taxon>
        <taxon>Betaproteobacteria</taxon>
        <taxon>Candidatus Accumulibacter</taxon>
    </lineage>
</organism>
<dbReference type="CDD" id="cd06257">
    <property type="entry name" value="DnaJ"/>
    <property type="match status" value="1"/>
</dbReference>
<keyword evidence="7" id="KW-0143">Chaperone</keyword>
<dbReference type="InterPro" id="IPR001623">
    <property type="entry name" value="DnaJ_domain"/>
</dbReference>
<accession>A0A935TCZ0</accession>
<dbReference type="InterPro" id="IPR001305">
    <property type="entry name" value="HSP_DnaJ_Cys-rich_dom"/>
</dbReference>
<dbReference type="PANTHER" id="PTHR43096">
    <property type="entry name" value="DNAJ HOMOLOG 1, MITOCHONDRIAL-RELATED"/>
    <property type="match status" value="1"/>
</dbReference>
<feature type="zinc finger region" description="CR-type" evidence="8">
    <location>
        <begin position="102"/>
        <end position="177"/>
    </location>
</feature>
<dbReference type="PROSITE" id="PS51188">
    <property type="entry name" value="ZF_CR"/>
    <property type="match status" value="1"/>
</dbReference>
<protein>
    <submittedName>
        <fullName evidence="11">DnaJ domain-containing protein</fullName>
    </submittedName>
</protein>
<comment type="caution">
    <text evidence="11">The sequence shown here is derived from an EMBL/GenBank/DDBJ whole genome shotgun (WGS) entry which is preliminary data.</text>
</comment>
<evidence type="ECO:0000256" key="5">
    <source>
        <dbReference type="ARBA" id="ARBA00022833"/>
    </source>
</evidence>
<evidence type="ECO:0000256" key="8">
    <source>
        <dbReference type="PROSITE-ProRule" id="PRU00546"/>
    </source>
</evidence>
<feature type="domain" description="CR-type" evidence="10">
    <location>
        <begin position="102"/>
        <end position="177"/>
    </location>
</feature>
<keyword evidence="2 8" id="KW-0479">Metal-binding</keyword>
<evidence type="ECO:0000259" key="10">
    <source>
        <dbReference type="PROSITE" id="PS51188"/>
    </source>
</evidence>
<dbReference type="PANTHER" id="PTHR43096:SF52">
    <property type="entry name" value="DNAJ HOMOLOG 1, MITOCHONDRIAL-RELATED"/>
    <property type="match status" value="1"/>
</dbReference>
<evidence type="ECO:0000256" key="6">
    <source>
        <dbReference type="ARBA" id="ARBA00023016"/>
    </source>
</evidence>
<dbReference type="GO" id="GO:0006260">
    <property type="term" value="P:DNA replication"/>
    <property type="evidence" value="ECO:0007669"/>
    <property type="project" value="UniProtKB-KW"/>
</dbReference>
<reference evidence="11 12" key="1">
    <citation type="submission" date="2020-10" db="EMBL/GenBank/DDBJ databases">
        <title>Connecting structure to function with the recovery of over 1000 high-quality activated sludge metagenome-assembled genomes encoding full-length rRNA genes using long-read sequencing.</title>
        <authorList>
            <person name="Singleton C.M."/>
            <person name="Petriglieri F."/>
            <person name="Kristensen J.M."/>
            <person name="Kirkegaard R.H."/>
            <person name="Michaelsen T.Y."/>
            <person name="Andersen M.H."/>
            <person name="Karst S.M."/>
            <person name="Dueholm M.S."/>
            <person name="Nielsen P.H."/>
            <person name="Albertsen M."/>
        </authorList>
    </citation>
    <scope>NUCLEOTIDE SEQUENCE [LARGE SCALE GENOMIC DNA]</scope>
    <source>
        <strain evidence="11">Fred_18-Q3-R57-64_BAT3C.720</strain>
    </source>
</reference>
<dbReference type="InterPro" id="IPR036410">
    <property type="entry name" value="HSP_DnaJ_Cys-rich_dom_sf"/>
</dbReference>
<dbReference type="GO" id="GO:0042026">
    <property type="term" value="P:protein refolding"/>
    <property type="evidence" value="ECO:0007669"/>
    <property type="project" value="TreeGrafter"/>
</dbReference>
<dbReference type="GO" id="GO:0031072">
    <property type="term" value="F:heat shock protein binding"/>
    <property type="evidence" value="ECO:0007669"/>
    <property type="project" value="InterPro"/>
</dbReference>
<dbReference type="GO" id="GO:0008270">
    <property type="term" value="F:zinc ion binding"/>
    <property type="evidence" value="ECO:0007669"/>
    <property type="project" value="UniProtKB-KW"/>
</dbReference>
<dbReference type="GO" id="GO:0051082">
    <property type="term" value="F:unfolded protein binding"/>
    <property type="evidence" value="ECO:0007669"/>
    <property type="project" value="InterPro"/>
</dbReference>
<feature type="domain" description="J" evidence="9">
    <location>
        <begin position="6"/>
        <end position="62"/>
    </location>
</feature>
<evidence type="ECO:0000313" key="12">
    <source>
        <dbReference type="Proteomes" id="UP000706151"/>
    </source>
</evidence>
<dbReference type="SUPFAM" id="SSF49493">
    <property type="entry name" value="HSP40/DnaJ peptide-binding domain"/>
    <property type="match status" value="2"/>
</dbReference>
<dbReference type="SUPFAM" id="SSF46565">
    <property type="entry name" value="Chaperone J-domain"/>
    <property type="match status" value="1"/>
</dbReference>
<dbReference type="Gene3D" id="2.10.230.10">
    <property type="entry name" value="Heat shock protein DnaJ, cysteine-rich domain"/>
    <property type="match status" value="1"/>
</dbReference>
<dbReference type="PRINTS" id="PR00625">
    <property type="entry name" value="JDOMAIN"/>
</dbReference>
<evidence type="ECO:0000256" key="2">
    <source>
        <dbReference type="ARBA" id="ARBA00022723"/>
    </source>
</evidence>
<evidence type="ECO:0000256" key="3">
    <source>
        <dbReference type="ARBA" id="ARBA00022737"/>
    </source>
</evidence>
<dbReference type="CDD" id="cd10747">
    <property type="entry name" value="DnaJ_C"/>
    <property type="match status" value="1"/>
</dbReference>
<evidence type="ECO:0000256" key="4">
    <source>
        <dbReference type="ARBA" id="ARBA00022771"/>
    </source>
</evidence>
<evidence type="ECO:0000256" key="1">
    <source>
        <dbReference type="ARBA" id="ARBA00022705"/>
    </source>
</evidence>
<evidence type="ECO:0000259" key="9">
    <source>
        <dbReference type="PROSITE" id="PS50076"/>
    </source>
</evidence>
<keyword evidence="4 8" id="KW-0863">Zinc-finger</keyword>
<dbReference type="GO" id="GO:0005737">
    <property type="term" value="C:cytoplasm"/>
    <property type="evidence" value="ECO:0007669"/>
    <property type="project" value="TreeGrafter"/>
</dbReference>
<keyword evidence="1" id="KW-0235">DNA replication</keyword>
<dbReference type="CDD" id="cd10719">
    <property type="entry name" value="DnaJ_zf"/>
    <property type="match status" value="1"/>
</dbReference>
<gene>
    <name evidence="11" type="ORF">IPK02_21120</name>
</gene>
<dbReference type="SUPFAM" id="SSF57938">
    <property type="entry name" value="DnaJ/Hsp40 cysteine-rich domain"/>
    <property type="match status" value="1"/>
</dbReference>
<dbReference type="Pfam" id="PF00226">
    <property type="entry name" value="DnaJ"/>
    <property type="match status" value="1"/>
</dbReference>
<dbReference type="Pfam" id="PF01556">
    <property type="entry name" value="DnaJ_C"/>
    <property type="match status" value="1"/>
</dbReference>
<dbReference type="AlphaFoldDB" id="A0A935TCZ0"/>
<keyword evidence="6" id="KW-0346">Stress response</keyword>
<proteinExistence type="predicted"/>
<keyword evidence="5 8" id="KW-0862">Zinc</keyword>
<dbReference type="SMART" id="SM00271">
    <property type="entry name" value="DnaJ"/>
    <property type="match status" value="1"/>
</dbReference>
<dbReference type="InterPro" id="IPR002939">
    <property type="entry name" value="DnaJ_C"/>
</dbReference>
<evidence type="ECO:0000313" key="11">
    <source>
        <dbReference type="EMBL" id="MBK7956241.1"/>
    </source>
</evidence>
<name>A0A935TCZ0_9PROT</name>
<dbReference type="Proteomes" id="UP000706151">
    <property type="component" value="Unassembled WGS sequence"/>
</dbReference>
<dbReference type="InterPro" id="IPR036869">
    <property type="entry name" value="J_dom_sf"/>
</dbReference>